<dbReference type="EMBL" id="JAHLQF010000002">
    <property type="protein sequence ID" value="MBU5484868.1"/>
    <property type="molecule type" value="Genomic_DNA"/>
</dbReference>
<keyword evidence="2" id="KW-1133">Transmembrane helix</keyword>
<feature type="domain" description="Rad50/SbcC-type AAA" evidence="3">
    <location>
        <begin position="8"/>
        <end position="224"/>
    </location>
</feature>
<comment type="caution">
    <text evidence="4">The sequence shown here is derived from an EMBL/GenBank/DDBJ whole genome shotgun (WGS) entry which is preliminary data.</text>
</comment>
<feature type="coiled-coil region" evidence="1">
    <location>
        <begin position="183"/>
        <end position="220"/>
    </location>
</feature>
<dbReference type="RefSeq" id="WP_216439386.1">
    <property type="nucleotide sequence ID" value="NZ_JAHLQF010000002.1"/>
</dbReference>
<dbReference type="PANTHER" id="PTHR41259">
    <property type="entry name" value="DOUBLE-STRAND BREAK REPAIR RAD50 ATPASE, PUTATIVE-RELATED"/>
    <property type="match status" value="1"/>
</dbReference>
<keyword evidence="2" id="KW-0472">Membrane</keyword>
<keyword evidence="2" id="KW-0812">Transmembrane</keyword>
<organism evidence="4 5">
    <name type="scientific">Clostridium mobile</name>
    <dbReference type="NCBI Taxonomy" id="2841512"/>
    <lineage>
        <taxon>Bacteria</taxon>
        <taxon>Bacillati</taxon>
        <taxon>Bacillota</taxon>
        <taxon>Clostridia</taxon>
        <taxon>Eubacteriales</taxon>
        <taxon>Clostridiaceae</taxon>
        <taxon>Clostridium</taxon>
    </lineage>
</organism>
<keyword evidence="1" id="KW-0175">Coiled coil</keyword>
<dbReference type="InterPro" id="IPR038729">
    <property type="entry name" value="Rad50/SbcC_AAA"/>
</dbReference>
<feature type="transmembrane region" description="Helical" evidence="2">
    <location>
        <begin position="415"/>
        <end position="435"/>
    </location>
</feature>
<dbReference type="Proteomes" id="UP000726170">
    <property type="component" value="Unassembled WGS sequence"/>
</dbReference>
<keyword evidence="5" id="KW-1185">Reference proteome</keyword>
<evidence type="ECO:0000313" key="5">
    <source>
        <dbReference type="Proteomes" id="UP000726170"/>
    </source>
</evidence>
<reference evidence="4 5" key="1">
    <citation type="submission" date="2021-06" db="EMBL/GenBank/DDBJ databases">
        <authorList>
            <person name="Sun Q."/>
            <person name="Li D."/>
        </authorList>
    </citation>
    <scope>NUCLEOTIDE SEQUENCE [LARGE SCALE GENOMIC DNA]</scope>
    <source>
        <strain evidence="4 5">MSJ-11</strain>
    </source>
</reference>
<evidence type="ECO:0000256" key="2">
    <source>
        <dbReference type="SAM" id="Phobius"/>
    </source>
</evidence>
<evidence type="ECO:0000313" key="4">
    <source>
        <dbReference type="EMBL" id="MBU5484868.1"/>
    </source>
</evidence>
<evidence type="ECO:0000259" key="3">
    <source>
        <dbReference type="Pfam" id="PF13476"/>
    </source>
</evidence>
<feature type="coiled-coil region" evidence="1">
    <location>
        <begin position="259"/>
        <end position="286"/>
    </location>
</feature>
<proteinExistence type="predicted"/>
<evidence type="ECO:0000256" key="1">
    <source>
        <dbReference type="SAM" id="Coils"/>
    </source>
</evidence>
<accession>A0ABS6EI23</accession>
<sequence length="876" mass="102731">MIKLYIKRLYIGDFGIYKNETIKDINNGLVVVGGVNRAGKSTLLKILKNLPYGLSKGGDLPPPNDKYYIEATMEKDKDAYNLKLEGYKKPVITPNIEELYNIDKYTYNELFTIDLDLLNNNLRERKDIQTILLGAGFKEVLKVPKIIREIKKEGNKIGGIQGNPSSKQFKPFFNIINRNIKDREEALKEKDIYLQIKKELKELENQIEISVLEKEKKENKLTRLETIVNNYDDYIRLREIEGKINKEKYILDNYKGFSKEGIEVLKNEYERIKNELREKALVYENLSKGEQVDKKNLLNNLEELEYLNKEVYGLREQIKSYNVLNNENYNEKKNIINLINNLNSALKGNMNYLMNLECDYLWIDELHNLDQKYKELRAKEEGKGSLRNRNLIYIFVIIMTAFTSYLFIISVKNNLSKFMFVIVQFLISGSFIYIINRLSYGSEEDYKEIRNIENKFQEYKDMLKLEREVTSEGMVQYIKSIIAIKERINNFLLQEKKVLQFEKDIEIKREDIVKKINQCYINEDFNYSEATSIDYIMDKLEKLIQLGFKLKEVEIYLGNLNRCEEKILKYLNISKGNVKVQDVLEEHYKNVELSNELLELRDEKDKIIYKLKYSFLREDLGKDVYDKINNIFQEEFKNYGSIDEMKREVEELLQYNKNIKITIESLKEEKNKLSLKLEGLQKSSILEKIETQISKTRSDMKPLAEKYALYNCASYILEKAYNDFIDKSKDHILNEASNIFNKITNGEYDKLLLGDDLLDMDFKSHSSHSNLEKTTGELSRGTSEQLFLSVRLSRILSLDPLPVIIDDSLVNFDSSSLKSTLHIIKELSKRNQVFLLTCHPKLIQCIDELNIDSQYFMLDKGSFTPTDGKTLISCLS</sequence>
<feature type="coiled-coil region" evidence="1">
    <location>
        <begin position="642"/>
        <end position="683"/>
    </location>
</feature>
<dbReference type="PANTHER" id="PTHR41259:SF1">
    <property type="entry name" value="DOUBLE-STRAND BREAK REPAIR RAD50 ATPASE, PUTATIVE-RELATED"/>
    <property type="match status" value="1"/>
</dbReference>
<feature type="transmembrane region" description="Helical" evidence="2">
    <location>
        <begin position="391"/>
        <end position="409"/>
    </location>
</feature>
<gene>
    <name evidence="4" type="ORF">KQI86_11025</name>
</gene>
<protein>
    <submittedName>
        <fullName evidence="4">AAA family ATPase</fullName>
    </submittedName>
</protein>
<name>A0ABS6EI23_9CLOT</name>
<dbReference type="Pfam" id="PF13476">
    <property type="entry name" value="AAA_23"/>
    <property type="match status" value="1"/>
</dbReference>